<organism evidence="2">
    <name type="scientific">Tanacetum cinerariifolium</name>
    <name type="common">Dalmatian daisy</name>
    <name type="synonym">Chrysanthemum cinerariifolium</name>
    <dbReference type="NCBI Taxonomy" id="118510"/>
    <lineage>
        <taxon>Eukaryota</taxon>
        <taxon>Viridiplantae</taxon>
        <taxon>Streptophyta</taxon>
        <taxon>Embryophyta</taxon>
        <taxon>Tracheophyta</taxon>
        <taxon>Spermatophyta</taxon>
        <taxon>Magnoliopsida</taxon>
        <taxon>eudicotyledons</taxon>
        <taxon>Gunneridae</taxon>
        <taxon>Pentapetalae</taxon>
        <taxon>asterids</taxon>
        <taxon>campanulids</taxon>
        <taxon>Asterales</taxon>
        <taxon>Asteraceae</taxon>
        <taxon>Asteroideae</taxon>
        <taxon>Anthemideae</taxon>
        <taxon>Anthemidinae</taxon>
        <taxon>Tanacetum</taxon>
    </lineage>
</organism>
<evidence type="ECO:0000256" key="1">
    <source>
        <dbReference type="SAM" id="MobiDB-lite"/>
    </source>
</evidence>
<comment type="caution">
    <text evidence="2">The sequence shown here is derived from an EMBL/GenBank/DDBJ whole genome shotgun (WGS) entry which is preliminary data.</text>
</comment>
<feature type="non-terminal residue" evidence="2">
    <location>
        <position position="1"/>
    </location>
</feature>
<feature type="region of interest" description="Disordered" evidence="1">
    <location>
        <begin position="82"/>
        <end position="157"/>
    </location>
</feature>
<dbReference type="InterPro" id="IPR021109">
    <property type="entry name" value="Peptidase_aspartic_dom_sf"/>
</dbReference>
<keyword evidence="2" id="KW-0548">Nucleotidyltransferase</keyword>
<dbReference type="Pfam" id="PF13650">
    <property type="entry name" value="Asp_protease_2"/>
    <property type="match status" value="1"/>
</dbReference>
<reference evidence="2" key="1">
    <citation type="journal article" date="2019" name="Sci. Rep.">
        <title>Draft genome of Tanacetum cinerariifolium, the natural source of mosquito coil.</title>
        <authorList>
            <person name="Yamashiro T."/>
            <person name="Shiraishi A."/>
            <person name="Satake H."/>
            <person name="Nakayama K."/>
        </authorList>
    </citation>
    <scope>NUCLEOTIDE SEQUENCE</scope>
</reference>
<dbReference type="AlphaFoldDB" id="A0A699JV10"/>
<keyword evidence="2" id="KW-0808">Transferase</keyword>
<gene>
    <name evidence="2" type="ORF">Tci_627100</name>
</gene>
<accession>A0A699JV10</accession>
<dbReference type="PANTHER" id="PTHR33067:SF35">
    <property type="entry name" value="ASPARTIC PEPTIDASE DDI1-TYPE DOMAIN-CONTAINING PROTEIN"/>
    <property type="match status" value="1"/>
</dbReference>
<keyword evidence="2" id="KW-0695">RNA-directed DNA polymerase</keyword>
<feature type="region of interest" description="Disordered" evidence="1">
    <location>
        <begin position="1"/>
        <end position="20"/>
    </location>
</feature>
<feature type="compositionally biased region" description="Polar residues" evidence="1">
    <location>
        <begin position="118"/>
        <end position="129"/>
    </location>
</feature>
<dbReference type="GO" id="GO:0003964">
    <property type="term" value="F:RNA-directed DNA polymerase activity"/>
    <property type="evidence" value="ECO:0007669"/>
    <property type="project" value="UniProtKB-KW"/>
</dbReference>
<feature type="compositionally biased region" description="Polar residues" evidence="1">
    <location>
        <begin position="82"/>
        <end position="92"/>
    </location>
</feature>
<dbReference type="Gene3D" id="2.40.70.10">
    <property type="entry name" value="Acid Proteases"/>
    <property type="match status" value="1"/>
</dbReference>
<dbReference type="PANTHER" id="PTHR33067">
    <property type="entry name" value="RNA-DIRECTED DNA POLYMERASE-RELATED"/>
    <property type="match status" value="1"/>
</dbReference>
<sequence length="392" mass="43025">DWDTSAQRGESSRSITSSSPEIATLTQQIIEMNKNFLRMSQSNQQVNMVNPSCETCGCPHHYFECQAAGSFTQGDVYAATGNHNMEGNSYQPQAGPLVPPPPPPSSSSKEVERDPETTIDQVHISSPKSTARVPSPIIQPSPTSKSNEIPERNSHQPPIPYPLSELEDCMALADLGASINLMPLSVWKRLMLPELVPTRMTLELANQLVAYPAGIAEDVFVQVGKFTFPADFVVIDYDVDHRVPLILGRSFLRTARALLGVHGEELILRVGDEKLTFKIGLSEFKVNLESKSNKRFVIVISKVYEIQSRESKGFSDTLRIGTGSSVSLRGLNLIFVSPIKKESDGSPVIGLISDFFAYEGGIESSRARKASISSKRKSLSLKGQEMGNETRQ</sequence>
<protein>
    <submittedName>
        <fullName evidence="2">Reverse transcriptase domain-containing protein</fullName>
    </submittedName>
</protein>
<feature type="compositionally biased region" description="Polar residues" evidence="1">
    <location>
        <begin position="138"/>
        <end position="147"/>
    </location>
</feature>
<dbReference type="EMBL" id="BKCJ010444043">
    <property type="protein sequence ID" value="GFA55128.1"/>
    <property type="molecule type" value="Genomic_DNA"/>
</dbReference>
<name>A0A699JV10_TANCI</name>
<feature type="region of interest" description="Disordered" evidence="1">
    <location>
        <begin position="369"/>
        <end position="392"/>
    </location>
</feature>
<dbReference type="CDD" id="cd00303">
    <property type="entry name" value="retropepsin_like"/>
    <property type="match status" value="1"/>
</dbReference>
<proteinExistence type="predicted"/>
<evidence type="ECO:0000313" key="2">
    <source>
        <dbReference type="EMBL" id="GFA55128.1"/>
    </source>
</evidence>